<keyword evidence="3" id="KW-1185">Reference proteome</keyword>
<feature type="compositionally biased region" description="Acidic residues" evidence="1">
    <location>
        <begin position="49"/>
        <end position="65"/>
    </location>
</feature>
<feature type="region of interest" description="Disordered" evidence="1">
    <location>
        <begin position="1"/>
        <end position="65"/>
    </location>
</feature>
<evidence type="ECO:0000256" key="1">
    <source>
        <dbReference type="SAM" id="MobiDB-lite"/>
    </source>
</evidence>
<feature type="compositionally biased region" description="Basic and acidic residues" evidence="1">
    <location>
        <begin position="33"/>
        <end position="48"/>
    </location>
</feature>
<dbReference type="EMBL" id="RSCL01000005">
    <property type="protein sequence ID" value="RUT07331.1"/>
    <property type="molecule type" value="Genomic_DNA"/>
</dbReference>
<reference evidence="2" key="2">
    <citation type="journal article" date="2019" name="Genome Biol. Evol.">
        <title>Day and night: Metabolic profiles and evolutionary relationships of six axenic non-marine cyanobacteria.</title>
        <authorList>
            <person name="Will S.E."/>
            <person name="Henke P."/>
            <person name="Boedeker C."/>
            <person name="Huang S."/>
            <person name="Brinkmann H."/>
            <person name="Rohde M."/>
            <person name="Jarek M."/>
            <person name="Friedl T."/>
            <person name="Seufert S."/>
            <person name="Schumacher M."/>
            <person name="Overmann J."/>
            <person name="Neumann-Schaal M."/>
            <person name="Petersen J."/>
        </authorList>
    </citation>
    <scope>NUCLEOTIDE SEQUENCE [LARGE SCALE GENOMIC DNA]</scope>
    <source>
        <strain evidence="2">PCC 7102</strain>
    </source>
</reference>
<gene>
    <name evidence="2" type="ORF">DSM106972_025920</name>
</gene>
<protein>
    <submittedName>
        <fullName evidence="2">Uncharacterized protein</fullName>
    </submittedName>
</protein>
<proteinExistence type="predicted"/>
<comment type="caution">
    <text evidence="2">The sequence shown here is derived from an EMBL/GenBank/DDBJ whole genome shotgun (WGS) entry which is preliminary data.</text>
</comment>
<evidence type="ECO:0000313" key="2">
    <source>
        <dbReference type="EMBL" id="RUT07331.1"/>
    </source>
</evidence>
<name>A0A3S1ARK9_9CYAN</name>
<dbReference type="OrthoDB" id="9964388at2"/>
<accession>A0A3S1ARK9</accession>
<sequence>MAKKERQESETNFFDGIKQKTEDAMGGIFGQSNKDDEDRENINFRNERNEDDDEDDDDDDEDEDD</sequence>
<dbReference type="AlphaFoldDB" id="A0A3S1ARK9"/>
<reference evidence="2" key="1">
    <citation type="submission" date="2018-12" db="EMBL/GenBank/DDBJ databases">
        <authorList>
            <person name="Will S."/>
            <person name="Neumann-Schaal M."/>
            <person name="Henke P."/>
        </authorList>
    </citation>
    <scope>NUCLEOTIDE SEQUENCE</scope>
    <source>
        <strain evidence="2">PCC 7102</strain>
    </source>
</reference>
<evidence type="ECO:0000313" key="3">
    <source>
        <dbReference type="Proteomes" id="UP000271624"/>
    </source>
</evidence>
<organism evidence="2 3">
    <name type="scientific">Dulcicalothrix desertica PCC 7102</name>
    <dbReference type="NCBI Taxonomy" id="232991"/>
    <lineage>
        <taxon>Bacteria</taxon>
        <taxon>Bacillati</taxon>
        <taxon>Cyanobacteriota</taxon>
        <taxon>Cyanophyceae</taxon>
        <taxon>Nostocales</taxon>
        <taxon>Calotrichaceae</taxon>
        <taxon>Dulcicalothrix</taxon>
    </lineage>
</organism>
<dbReference type="RefSeq" id="WP_127081146.1">
    <property type="nucleotide sequence ID" value="NZ_RSCL01000005.1"/>
</dbReference>
<dbReference type="Proteomes" id="UP000271624">
    <property type="component" value="Unassembled WGS sequence"/>
</dbReference>